<evidence type="ECO:0008006" key="4">
    <source>
        <dbReference type="Google" id="ProtNLM"/>
    </source>
</evidence>
<evidence type="ECO:0000256" key="1">
    <source>
        <dbReference type="SAM" id="Phobius"/>
    </source>
</evidence>
<reference evidence="2 3" key="1">
    <citation type="submission" date="2015-01" db="EMBL/GenBank/DDBJ databases">
        <title>The Genome Sequence of Exophiala oligosperma CBS72588.</title>
        <authorList>
            <consortium name="The Broad Institute Genomics Platform"/>
            <person name="Cuomo C."/>
            <person name="de Hoog S."/>
            <person name="Gorbushina A."/>
            <person name="Stielow B."/>
            <person name="Teixiera M."/>
            <person name="Abouelleil A."/>
            <person name="Chapman S.B."/>
            <person name="Priest M."/>
            <person name="Young S.K."/>
            <person name="Wortman J."/>
            <person name="Nusbaum C."/>
            <person name="Birren B."/>
        </authorList>
    </citation>
    <scope>NUCLEOTIDE SEQUENCE [LARGE SCALE GENOMIC DNA]</scope>
    <source>
        <strain evidence="2 3">CBS 72588</strain>
    </source>
</reference>
<evidence type="ECO:0000313" key="3">
    <source>
        <dbReference type="Proteomes" id="UP000053342"/>
    </source>
</evidence>
<organism evidence="2 3">
    <name type="scientific">Exophiala oligosperma</name>
    <dbReference type="NCBI Taxonomy" id="215243"/>
    <lineage>
        <taxon>Eukaryota</taxon>
        <taxon>Fungi</taxon>
        <taxon>Dikarya</taxon>
        <taxon>Ascomycota</taxon>
        <taxon>Pezizomycotina</taxon>
        <taxon>Eurotiomycetes</taxon>
        <taxon>Chaetothyriomycetidae</taxon>
        <taxon>Chaetothyriales</taxon>
        <taxon>Herpotrichiellaceae</taxon>
        <taxon>Exophiala</taxon>
    </lineage>
</organism>
<gene>
    <name evidence="2" type="ORF">PV06_00847</name>
</gene>
<dbReference type="STRING" id="215243.A0A0D2E0B2"/>
<keyword evidence="1" id="KW-1133">Transmembrane helix</keyword>
<feature type="transmembrane region" description="Helical" evidence="1">
    <location>
        <begin position="195"/>
        <end position="215"/>
    </location>
</feature>
<sequence>MMSSRPWLPRRHYFEVADQSWFPQTLREKVQDYLTLGWINRFPVIQSIAPATLVSQVLSKVLGSRVSDYVYFDFASGAGGPTPYIEKHLNDQLHREGKEDVKFVLTDINPHVQAWEAIAKKSLNISYIEQSVDATNAPSAETLLRNVPGVKDKKIMRMFSLSFHHFDDDLAARVLQNAVETSDGFCIFELQSRHFTSFVTVSLLWPLAMLIAPIYFWHSPWHLFFTYLMPIVPFIWVYDGYISCLRTRTPEEVEALMRSRVSREDLDGWKFQSGQICHTWPIGWLYWIICYKSD</sequence>
<keyword evidence="1" id="KW-0472">Membrane</keyword>
<accession>A0A0D2E0B2</accession>
<keyword evidence="1" id="KW-0812">Transmembrane</keyword>
<dbReference type="VEuPathDB" id="FungiDB:PV06_00847"/>
<dbReference type="Proteomes" id="UP000053342">
    <property type="component" value="Unassembled WGS sequence"/>
</dbReference>
<dbReference type="EMBL" id="KN847332">
    <property type="protein sequence ID" value="KIW48240.1"/>
    <property type="molecule type" value="Genomic_DNA"/>
</dbReference>
<dbReference type="GeneID" id="27352921"/>
<dbReference type="OrthoDB" id="2101715at2759"/>
<dbReference type="AlphaFoldDB" id="A0A0D2E0B2"/>
<dbReference type="HOGENOM" id="CLU_058251_0_0_1"/>
<proteinExistence type="predicted"/>
<name>A0A0D2E0B2_9EURO</name>
<protein>
    <recommendedName>
        <fullName evidence="4">Methyltransferase domain-containing protein</fullName>
    </recommendedName>
</protein>
<evidence type="ECO:0000313" key="2">
    <source>
        <dbReference type="EMBL" id="KIW48240.1"/>
    </source>
</evidence>
<keyword evidence="3" id="KW-1185">Reference proteome</keyword>
<dbReference type="RefSeq" id="XP_016268456.1">
    <property type="nucleotide sequence ID" value="XM_016401403.1"/>
</dbReference>
<feature type="transmembrane region" description="Helical" evidence="1">
    <location>
        <begin position="221"/>
        <end position="238"/>
    </location>
</feature>